<dbReference type="InterPro" id="IPR036366">
    <property type="entry name" value="PGBDSf"/>
</dbReference>
<reference evidence="2" key="1">
    <citation type="submission" date="2021-01" db="EMBL/GenBank/DDBJ databases">
        <title>Whole genome shotgun sequence of Actinoplanes cyaneus NBRC 14990.</title>
        <authorList>
            <person name="Komaki H."/>
            <person name="Tamura T."/>
        </authorList>
    </citation>
    <scope>NUCLEOTIDE SEQUENCE</scope>
    <source>
        <strain evidence="2">NBRC 14990</strain>
    </source>
</reference>
<comment type="caution">
    <text evidence="2">The sequence shown here is derived from an EMBL/GenBank/DDBJ whole genome shotgun (WGS) entry which is preliminary data.</text>
</comment>
<proteinExistence type="predicted"/>
<dbReference type="Pfam" id="PF01471">
    <property type="entry name" value="PG_binding_1"/>
    <property type="match status" value="2"/>
</dbReference>
<gene>
    <name evidence="2" type="ORF">Acy02nite_84760</name>
</gene>
<feature type="domain" description="Peptidoglycan binding-like" evidence="1">
    <location>
        <begin position="80"/>
        <end position="136"/>
    </location>
</feature>
<accession>A0A919M5L9</accession>
<protein>
    <recommendedName>
        <fullName evidence="1">Peptidoglycan binding-like domain-containing protein</fullName>
    </recommendedName>
</protein>
<dbReference type="SUPFAM" id="SSF47090">
    <property type="entry name" value="PGBD-like"/>
    <property type="match status" value="2"/>
</dbReference>
<dbReference type="Proteomes" id="UP000619479">
    <property type="component" value="Unassembled WGS sequence"/>
</dbReference>
<feature type="domain" description="Peptidoglycan binding-like" evidence="1">
    <location>
        <begin position="20"/>
        <end position="71"/>
    </location>
</feature>
<evidence type="ECO:0000259" key="1">
    <source>
        <dbReference type="Pfam" id="PF01471"/>
    </source>
</evidence>
<evidence type="ECO:0000313" key="2">
    <source>
        <dbReference type="EMBL" id="GID70595.1"/>
    </source>
</evidence>
<keyword evidence="3" id="KW-1185">Reference proteome</keyword>
<organism evidence="2 3">
    <name type="scientific">Actinoplanes cyaneus</name>
    <dbReference type="NCBI Taxonomy" id="52696"/>
    <lineage>
        <taxon>Bacteria</taxon>
        <taxon>Bacillati</taxon>
        <taxon>Actinomycetota</taxon>
        <taxon>Actinomycetes</taxon>
        <taxon>Micromonosporales</taxon>
        <taxon>Micromonosporaceae</taxon>
        <taxon>Actinoplanes</taxon>
    </lineage>
</organism>
<dbReference type="InterPro" id="IPR002477">
    <property type="entry name" value="Peptidoglycan-bd-like"/>
</dbReference>
<sequence length="148" mass="15674">MAGTHSPWPTTRQGSTQHPVPTLQYLLRAHGHTVTVDGVFGAQTGDAVRAYQRTRGIPDNGIVCADTWQALIMEVGPGASGNAVSGVQHEFQQRRRIASAPDGVFGPRTESEVRAFQADAGLIVDGVVGRETWQALVSGTSAELQQAA</sequence>
<evidence type="ECO:0000313" key="3">
    <source>
        <dbReference type="Proteomes" id="UP000619479"/>
    </source>
</evidence>
<dbReference type="InterPro" id="IPR036365">
    <property type="entry name" value="PGBD-like_sf"/>
</dbReference>
<name>A0A919M5L9_9ACTN</name>
<dbReference type="Gene3D" id="1.10.101.10">
    <property type="entry name" value="PGBD-like superfamily/PGBD"/>
    <property type="match status" value="2"/>
</dbReference>
<dbReference type="AlphaFoldDB" id="A0A919M5L9"/>
<dbReference type="EMBL" id="BOMH01000077">
    <property type="protein sequence ID" value="GID70595.1"/>
    <property type="molecule type" value="Genomic_DNA"/>
</dbReference>